<dbReference type="PANTHER" id="PTHR38451:SF1">
    <property type="entry name" value="TRNA (ADENINE(22)-N(1))-METHYLTRANSFERASE"/>
    <property type="match status" value="1"/>
</dbReference>
<dbReference type="AlphaFoldDB" id="A0A6I4VUS3"/>
<dbReference type="Proteomes" id="UP000430692">
    <property type="component" value="Unassembled WGS sequence"/>
</dbReference>
<keyword evidence="1" id="KW-0808">Transferase</keyword>
<protein>
    <submittedName>
        <fullName evidence="1">tRNA (Adenine(22)-N(1))-methyltransferase TrmK</fullName>
    </submittedName>
</protein>
<comment type="caution">
    <text evidence="1">The sequence shown here is derived from an EMBL/GenBank/DDBJ whole genome shotgun (WGS) entry which is preliminary data.</text>
</comment>
<sequence>MMKDFLSKRLMEVAKFVPQGVCVADIGADHGKLLVYLAEQKKITSGIAGELNRGPWKNASAFVHKTGHQSLIDVRQGNGLEVIDEKVDVIVIAGMGGALIASILEDGQAKLKSTRRLILQPNIGENRLRKWLEEHHWELVEEEIVQEDGIYYEILVAEPNVKGHSTYDQLPLSKERFYQIGPLLWKKKHPLLVPKLQLSLLRKLEVRNQLKRAKQESVKEKIAEIDAEIRDKEQVIKWLSMEKHSSDT</sequence>
<dbReference type="GO" id="GO:0160105">
    <property type="term" value="F:tRNA (adenine(22)-N1)-methyltransferase activity"/>
    <property type="evidence" value="ECO:0007669"/>
    <property type="project" value="InterPro"/>
</dbReference>
<dbReference type="Gene3D" id="3.40.50.150">
    <property type="entry name" value="Vaccinia Virus protein VP39"/>
    <property type="match status" value="1"/>
</dbReference>
<organism evidence="1 2">
    <name type="scientific">Shimazuella alba</name>
    <dbReference type="NCBI Taxonomy" id="2690964"/>
    <lineage>
        <taxon>Bacteria</taxon>
        <taxon>Bacillati</taxon>
        <taxon>Bacillota</taxon>
        <taxon>Bacilli</taxon>
        <taxon>Bacillales</taxon>
        <taxon>Thermoactinomycetaceae</taxon>
        <taxon>Shimazuella</taxon>
    </lineage>
</organism>
<name>A0A6I4VUS3_9BACL</name>
<keyword evidence="2" id="KW-1185">Reference proteome</keyword>
<keyword evidence="1" id="KW-0489">Methyltransferase</keyword>
<gene>
    <name evidence="1" type="ORF">GSM42_07830</name>
</gene>
<proteinExistence type="predicted"/>
<reference evidence="1 2" key="1">
    <citation type="submission" date="2019-12" db="EMBL/GenBank/DDBJ databases">
        <title>Whole-genome analyses of novel actinobacteria.</title>
        <authorList>
            <person name="Sahin N."/>
            <person name="Saygin H."/>
        </authorList>
    </citation>
    <scope>NUCLEOTIDE SEQUENCE [LARGE SCALE GENOMIC DNA]</scope>
    <source>
        <strain evidence="1 2">KC615</strain>
    </source>
</reference>
<dbReference type="Pfam" id="PF04816">
    <property type="entry name" value="TrmK"/>
    <property type="match status" value="1"/>
</dbReference>
<evidence type="ECO:0000313" key="2">
    <source>
        <dbReference type="Proteomes" id="UP000430692"/>
    </source>
</evidence>
<dbReference type="PIRSF" id="PIRSF018637">
    <property type="entry name" value="TrmK"/>
    <property type="match status" value="1"/>
</dbReference>
<dbReference type="RefSeq" id="WP_160800995.1">
    <property type="nucleotide sequence ID" value="NZ_WUUL01000004.1"/>
</dbReference>
<dbReference type="InterPro" id="IPR006901">
    <property type="entry name" value="TrmK"/>
</dbReference>
<dbReference type="PANTHER" id="PTHR38451">
    <property type="entry name" value="TRNA (ADENINE(22)-N(1))-METHYLTRANSFERASE"/>
    <property type="match status" value="1"/>
</dbReference>
<dbReference type="SUPFAM" id="SSF53335">
    <property type="entry name" value="S-adenosyl-L-methionine-dependent methyltransferases"/>
    <property type="match status" value="1"/>
</dbReference>
<evidence type="ECO:0000313" key="1">
    <source>
        <dbReference type="EMBL" id="MXQ53640.1"/>
    </source>
</evidence>
<dbReference type="InterPro" id="IPR029063">
    <property type="entry name" value="SAM-dependent_MTases_sf"/>
</dbReference>
<dbReference type="GO" id="GO:0032259">
    <property type="term" value="P:methylation"/>
    <property type="evidence" value="ECO:0007669"/>
    <property type="project" value="UniProtKB-KW"/>
</dbReference>
<accession>A0A6I4VUS3</accession>
<dbReference type="EMBL" id="WUUL01000004">
    <property type="protein sequence ID" value="MXQ53640.1"/>
    <property type="molecule type" value="Genomic_DNA"/>
</dbReference>